<evidence type="ECO:0000256" key="4">
    <source>
        <dbReference type="ARBA" id="ARBA00023172"/>
    </source>
</evidence>
<evidence type="ECO:0000256" key="2">
    <source>
        <dbReference type="ARBA" id="ARBA00022908"/>
    </source>
</evidence>
<keyword evidence="2" id="KW-0229">DNA integration</keyword>
<reference evidence="6 7" key="1">
    <citation type="submission" date="2017-05" db="EMBL/GenBank/DDBJ databases">
        <authorList>
            <person name="Song R."/>
            <person name="Chenine A.L."/>
            <person name="Ruprecht R.M."/>
        </authorList>
    </citation>
    <scope>NUCLEOTIDE SEQUENCE [LARGE SCALE GENOMIC DNA]</scope>
    <source>
        <strain evidence="6 7">CECT 8663</strain>
    </source>
</reference>
<sequence length="373" mass="41453">MAYTAKRTPRGKDAYYLACWRAVDANGKTTVQYERYTGPNGKRGAQKLATLREAEAEEALLSTTVKDRMPVDIYLRDVWLPRITVGDSRYSTAVNRELTVRKLIEVLDIKPIGDITAMDFGTAQIRMKQHGLASVSTNQRMKTLKRAMRNAHEWGLIETRPWEGVKPLPLPKAPPRVVSLADGLRAADYLRDKGNDATADLIVVLAHTGCRLSEALGLHWEDVNWEADTIKIWRITAFFKDPVRRVGIKEGTKTSASRRTLPMSKSVREILERRKAASNNDLVFPSFVGKPLSSAMASARIAKAFKAAGVTGTAHGLRHGFITRLLERGVPLNRVSKLAGHSSTNTTATTYLAWADEDESIADMRAVLEDEKL</sequence>
<organism evidence="6 7">
    <name type="scientific">Pelagimonas varians</name>
    <dbReference type="NCBI Taxonomy" id="696760"/>
    <lineage>
        <taxon>Bacteria</taxon>
        <taxon>Pseudomonadati</taxon>
        <taxon>Pseudomonadota</taxon>
        <taxon>Alphaproteobacteria</taxon>
        <taxon>Rhodobacterales</taxon>
        <taxon>Roseobacteraceae</taxon>
        <taxon>Pelagimonas</taxon>
    </lineage>
</organism>
<dbReference type="Proteomes" id="UP000220836">
    <property type="component" value="Unassembled WGS sequence"/>
</dbReference>
<keyword evidence="3" id="KW-0238">DNA-binding</keyword>
<dbReference type="GO" id="GO:0015074">
    <property type="term" value="P:DNA integration"/>
    <property type="evidence" value="ECO:0007669"/>
    <property type="project" value="UniProtKB-KW"/>
</dbReference>
<evidence type="ECO:0000259" key="5">
    <source>
        <dbReference type="PROSITE" id="PS51898"/>
    </source>
</evidence>
<dbReference type="SUPFAM" id="SSF56349">
    <property type="entry name" value="DNA breaking-rejoining enzymes"/>
    <property type="match status" value="1"/>
</dbReference>
<evidence type="ECO:0000313" key="7">
    <source>
        <dbReference type="Proteomes" id="UP000220836"/>
    </source>
</evidence>
<dbReference type="PROSITE" id="PS51898">
    <property type="entry name" value="TYR_RECOMBINASE"/>
    <property type="match status" value="1"/>
</dbReference>
<gene>
    <name evidence="6" type="primary">xerD_1</name>
    <name evidence="6" type="ORF">PEV8663_01497</name>
</gene>
<dbReference type="GO" id="GO:0006310">
    <property type="term" value="P:DNA recombination"/>
    <property type="evidence" value="ECO:0007669"/>
    <property type="project" value="UniProtKB-KW"/>
</dbReference>
<dbReference type="Pfam" id="PF00589">
    <property type="entry name" value="Phage_integrase"/>
    <property type="match status" value="1"/>
</dbReference>
<evidence type="ECO:0000256" key="1">
    <source>
        <dbReference type="ARBA" id="ARBA00008857"/>
    </source>
</evidence>
<accession>A0A238K720</accession>
<protein>
    <submittedName>
        <fullName evidence="6">Tyrosine recombinase XerD</fullName>
    </submittedName>
</protein>
<comment type="similarity">
    <text evidence="1">Belongs to the 'phage' integrase family.</text>
</comment>
<dbReference type="InterPro" id="IPR013762">
    <property type="entry name" value="Integrase-like_cat_sf"/>
</dbReference>
<dbReference type="GO" id="GO:0003677">
    <property type="term" value="F:DNA binding"/>
    <property type="evidence" value="ECO:0007669"/>
    <property type="project" value="UniProtKB-KW"/>
</dbReference>
<dbReference type="RefSeq" id="WP_097804005.1">
    <property type="nucleotide sequence ID" value="NZ_FXYH01000004.1"/>
</dbReference>
<proteinExistence type="inferred from homology"/>
<evidence type="ECO:0000313" key="6">
    <source>
        <dbReference type="EMBL" id="SMX38700.1"/>
    </source>
</evidence>
<dbReference type="OrthoDB" id="7222937at2"/>
<dbReference type="Gene3D" id="1.10.150.130">
    <property type="match status" value="1"/>
</dbReference>
<dbReference type="EMBL" id="FXYH01000004">
    <property type="protein sequence ID" value="SMX38700.1"/>
    <property type="molecule type" value="Genomic_DNA"/>
</dbReference>
<name>A0A238K720_9RHOB</name>
<dbReference type="PANTHER" id="PTHR30349:SF41">
    <property type="entry name" value="INTEGRASE_RECOMBINASE PROTEIN MJ0367-RELATED"/>
    <property type="match status" value="1"/>
</dbReference>
<dbReference type="InterPro" id="IPR002104">
    <property type="entry name" value="Integrase_catalytic"/>
</dbReference>
<keyword evidence="7" id="KW-1185">Reference proteome</keyword>
<feature type="domain" description="Tyr recombinase" evidence="5">
    <location>
        <begin position="165"/>
        <end position="364"/>
    </location>
</feature>
<dbReference type="InterPro" id="IPR050090">
    <property type="entry name" value="Tyrosine_recombinase_XerCD"/>
</dbReference>
<dbReference type="PANTHER" id="PTHR30349">
    <property type="entry name" value="PHAGE INTEGRASE-RELATED"/>
    <property type="match status" value="1"/>
</dbReference>
<dbReference type="InterPro" id="IPR010998">
    <property type="entry name" value="Integrase_recombinase_N"/>
</dbReference>
<dbReference type="AlphaFoldDB" id="A0A238K720"/>
<dbReference type="Gene3D" id="1.10.443.10">
    <property type="entry name" value="Intergrase catalytic core"/>
    <property type="match status" value="1"/>
</dbReference>
<keyword evidence="4" id="KW-0233">DNA recombination</keyword>
<evidence type="ECO:0000256" key="3">
    <source>
        <dbReference type="ARBA" id="ARBA00023125"/>
    </source>
</evidence>
<dbReference type="InterPro" id="IPR011010">
    <property type="entry name" value="DNA_brk_join_enz"/>
</dbReference>
<dbReference type="CDD" id="cd01189">
    <property type="entry name" value="INT_ICEBs1_C_like"/>
    <property type="match status" value="1"/>
</dbReference>